<organism evidence="1 2">
    <name type="scientific">Aminobacter niigataensis</name>
    <dbReference type="NCBI Taxonomy" id="83265"/>
    <lineage>
        <taxon>Bacteria</taxon>
        <taxon>Pseudomonadati</taxon>
        <taxon>Pseudomonadota</taxon>
        <taxon>Alphaproteobacteria</taxon>
        <taxon>Hyphomicrobiales</taxon>
        <taxon>Phyllobacteriaceae</taxon>
        <taxon>Aminobacter</taxon>
    </lineage>
</organism>
<reference evidence="1 2" key="1">
    <citation type="submission" date="2020-08" db="EMBL/GenBank/DDBJ databases">
        <title>Genomic Encyclopedia of Type Strains, Phase IV (KMG-IV): sequencing the most valuable type-strain genomes for metagenomic binning, comparative biology and taxonomic classification.</title>
        <authorList>
            <person name="Goeker M."/>
        </authorList>
    </citation>
    <scope>NUCLEOTIDE SEQUENCE [LARGE SCALE GENOMIC DNA]</scope>
    <source>
        <strain evidence="1 2">DSM 7050</strain>
    </source>
</reference>
<dbReference type="EMBL" id="JACHOT010000003">
    <property type="protein sequence ID" value="MBB4650930.1"/>
    <property type="molecule type" value="Genomic_DNA"/>
</dbReference>
<sequence>MLKIHTPTISYTSVSVNLLQQLNARGGLPAGTDAAKNQSLPGLKYSPSAAVSAIMRILVESEGIRASVSSSGNALGMEVERYEFDTGGEDMNHITQVRATGSGNLNLSVISSNKDYISAGAADGNDIIQVVGNRVMGVSGEKGNDHISVLGLASSKPYADFEPAVDLVDGGDGNDTIAIAGRGDVTRTDGGNGNDSIAITTAGSIWIVDGGRGADAISISAQREVRLVDGGEGDDAIAIATAGGVDHVSGGDGSDAIAVSAKGSVSGLYGGAGDDVIAVTAASTSFIDGGDGDDTIRVTARWDAFASGGDGNDVLHLSGLEVRAGGGDGNDVLQLSGRDLMALGGKGNDLIKLDSTANRAATLRMAEGDGNDVVETNAPLNIARYSSDGATRLDPAKATLAHNDDGTVTVRFEGSNDSVTVKFTGAMAGREIVARVENGNLSIGPANGQA</sequence>
<accession>A0ABR6L2B2</accession>
<protein>
    <submittedName>
        <fullName evidence="1">Ca2+-binding RTX toxin-like protein</fullName>
    </submittedName>
</protein>
<evidence type="ECO:0000313" key="1">
    <source>
        <dbReference type="EMBL" id="MBB4650930.1"/>
    </source>
</evidence>
<dbReference type="PRINTS" id="PR00313">
    <property type="entry name" value="CABNDNGRPT"/>
</dbReference>
<dbReference type="SUPFAM" id="SSF51120">
    <property type="entry name" value="beta-Roll"/>
    <property type="match status" value="1"/>
</dbReference>
<evidence type="ECO:0000313" key="2">
    <source>
        <dbReference type="Proteomes" id="UP000539538"/>
    </source>
</evidence>
<dbReference type="Proteomes" id="UP000539538">
    <property type="component" value="Unassembled WGS sequence"/>
</dbReference>
<name>A0ABR6L2B2_9HYPH</name>
<dbReference type="Gene3D" id="2.160.20.160">
    <property type="match status" value="1"/>
</dbReference>
<gene>
    <name evidence="1" type="ORF">GGQ99_002693</name>
</gene>
<dbReference type="InterPro" id="IPR011049">
    <property type="entry name" value="Serralysin-like_metalloprot_C"/>
</dbReference>
<comment type="caution">
    <text evidence="1">The sequence shown here is derived from an EMBL/GenBank/DDBJ whole genome shotgun (WGS) entry which is preliminary data.</text>
</comment>
<dbReference type="RefSeq" id="WP_183262905.1">
    <property type="nucleotide sequence ID" value="NZ_BAAAVZ010000013.1"/>
</dbReference>
<keyword evidence="2" id="KW-1185">Reference proteome</keyword>
<proteinExistence type="predicted"/>